<dbReference type="PANTHER" id="PTHR35532">
    <property type="entry name" value="SIMILAR TO POLYHYDROXYALKANOATE DEPOLYMERASE"/>
    <property type="match status" value="1"/>
</dbReference>
<evidence type="ECO:0000313" key="2">
    <source>
        <dbReference type="EMBL" id="SVA45549.1"/>
    </source>
</evidence>
<dbReference type="SUPFAM" id="SSF49344">
    <property type="entry name" value="CBD9-like"/>
    <property type="match status" value="1"/>
</dbReference>
<dbReference type="CDD" id="cd09620">
    <property type="entry name" value="CBM9_like_3"/>
    <property type="match status" value="1"/>
</dbReference>
<evidence type="ECO:0000259" key="1">
    <source>
        <dbReference type="Pfam" id="PF06452"/>
    </source>
</evidence>
<sequence length="348" mass="40992">VTSFSFAQGFWGNEFPEGKIKYEPKTYVCYRTTNAVILDGKITEKAWESVPWTDSFVDIEGDLKPSPYHDTRVKMLWDENYFYFAALLEEPHVWATITERDEVIFKDNDFEIFLDPDGDTHNYYEIEVNALETEWDLILLKPYHDDDKVVIDSWDIPGLITQVHVDGTLNDPSDKDNAWSLEIAVPWKAFISNFRSNSPPKEGEQWKVNFSRVHWETDIVDGKYVKTNTPEFNWVWSPQGLIYMHMPDLWGLVQFTELPPENNRVMFRKSKIDQIKWALRQVYYRQRNHFFKNEKYTASIQALNLRKAPAKSIPWPPKIVVTPSGWEAALNWNDQKVIIRKDGKVWTE</sequence>
<dbReference type="AlphaFoldDB" id="A0A381VZ23"/>
<name>A0A381VZ23_9ZZZZ</name>
<feature type="non-terminal residue" evidence="2">
    <location>
        <position position="1"/>
    </location>
</feature>
<protein>
    <recommendedName>
        <fullName evidence="1">Carbohydrate-binding domain-containing protein</fullName>
    </recommendedName>
</protein>
<dbReference type="Gene3D" id="2.60.40.1190">
    <property type="match status" value="1"/>
</dbReference>
<proteinExistence type="predicted"/>
<dbReference type="InterPro" id="IPR010502">
    <property type="entry name" value="Carb-bd_dom_fam9"/>
</dbReference>
<accession>A0A381VZ23</accession>
<organism evidence="2">
    <name type="scientific">marine metagenome</name>
    <dbReference type="NCBI Taxonomy" id="408172"/>
    <lineage>
        <taxon>unclassified sequences</taxon>
        <taxon>metagenomes</taxon>
        <taxon>ecological metagenomes</taxon>
    </lineage>
</organism>
<reference evidence="2" key="1">
    <citation type="submission" date="2018-05" db="EMBL/GenBank/DDBJ databases">
        <authorList>
            <person name="Lanie J.A."/>
            <person name="Ng W.-L."/>
            <person name="Kazmierczak K.M."/>
            <person name="Andrzejewski T.M."/>
            <person name="Davidsen T.M."/>
            <person name="Wayne K.J."/>
            <person name="Tettelin H."/>
            <person name="Glass J.I."/>
            <person name="Rusch D."/>
            <person name="Podicherti R."/>
            <person name="Tsui H.-C.T."/>
            <person name="Winkler M.E."/>
        </authorList>
    </citation>
    <scope>NUCLEOTIDE SEQUENCE</scope>
</reference>
<dbReference type="GO" id="GO:0004553">
    <property type="term" value="F:hydrolase activity, hydrolyzing O-glycosyl compounds"/>
    <property type="evidence" value="ECO:0007669"/>
    <property type="project" value="InterPro"/>
</dbReference>
<dbReference type="GO" id="GO:0016052">
    <property type="term" value="P:carbohydrate catabolic process"/>
    <property type="evidence" value="ECO:0007669"/>
    <property type="project" value="InterPro"/>
</dbReference>
<dbReference type="Pfam" id="PF06452">
    <property type="entry name" value="CBM9_1"/>
    <property type="match status" value="1"/>
</dbReference>
<dbReference type="PANTHER" id="PTHR35532:SF5">
    <property type="entry name" value="CARBOHYDRATE-BINDING DOMAIN-CONTAINING PROTEIN"/>
    <property type="match status" value="1"/>
</dbReference>
<gene>
    <name evidence="2" type="ORF">METZ01_LOCUS98403</name>
</gene>
<feature type="domain" description="Carbohydrate-binding" evidence="1">
    <location>
        <begin position="38"/>
        <end position="136"/>
    </location>
</feature>
<dbReference type="EMBL" id="UINC01010220">
    <property type="protein sequence ID" value="SVA45549.1"/>
    <property type="molecule type" value="Genomic_DNA"/>
</dbReference>
<dbReference type="GO" id="GO:0030246">
    <property type="term" value="F:carbohydrate binding"/>
    <property type="evidence" value="ECO:0007669"/>
    <property type="project" value="InterPro"/>
</dbReference>